<dbReference type="Proteomes" id="UP000694405">
    <property type="component" value="Chromosome 23"/>
</dbReference>
<sequence length="75" mass="8045">MVSMVSMGVSGVPGPTSRWGRVKVTGSMRNTRLDSLLMEAAMTWELTTKGGARGPPSPPRRTDAFSVGRNSPRLL</sequence>
<dbReference type="AlphaFoldDB" id="A0A8V5GWH3"/>
<proteinExistence type="predicted"/>
<name>A0A8V5GWH3_MELUD</name>
<protein>
    <submittedName>
        <fullName evidence="1">Uncharacterized protein</fullName>
    </submittedName>
</protein>
<evidence type="ECO:0000313" key="1">
    <source>
        <dbReference type="Ensembl" id="ENSMUNP00000027993.1"/>
    </source>
</evidence>
<evidence type="ECO:0000313" key="2">
    <source>
        <dbReference type="Proteomes" id="UP000694405"/>
    </source>
</evidence>
<reference evidence="1" key="1">
    <citation type="submission" date="2020-03" db="EMBL/GenBank/DDBJ databases">
        <title>Melopsittacus undulatus (budgerigar) genome, bMelUnd1, maternal haplotype with Z.</title>
        <authorList>
            <person name="Gedman G."/>
            <person name="Mountcastle J."/>
            <person name="Haase B."/>
            <person name="Formenti G."/>
            <person name="Wright T."/>
            <person name="Apodaca J."/>
            <person name="Pelan S."/>
            <person name="Chow W."/>
            <person name="Rhie A."/>
            <person name="Howe K."/>
            <person name="Fedrigo O."/>
            <person name="Jarvis E.D."/>
        </authorList>
    </citation>
    <scope>NUCLEOTIDE SEQUENCE [LARGE SCALE GENOMIC DNA]</scope>
</reference>
<reference evidence="1" key="2">
    <citation type="submission" date="2025-08" db="UniProtKB">
        <authorList>
            <consortium name="Ensembl"/>
        </authorList>
    </citation>
    <scope>IDENTIFICATION</scope>
</reference>
<dbReference type="Ensembl" id="ENSMUNT00000029676.1">
    <property type="protein sequence ID" value="ENSMUNP00000027993.1"/>
    <property type="gene ID" value="ENSMUNG00000021925.1"/>
</dbReference>
<organism evidence="1 2">
    <name type="scientific">Melopsittacus undulatus</name>
    <name type="common">Budgerigar</name>
    <name type="synonym">Psittacus undulatus</name>
    <dbReference type="NCBI Taxonomy" id="13146"/>
    <lineage>
        <taxon>Eukaryota</taxon>
        <taxon>Metazoa</taxon>
        <taxon>Chordata</taxon>
        <taxon>Craniata</taxon>
        <taxon>Vertebrata</taxon>
        <taxon>Euteleostomi</taxon>
        <taxon>Archelosauria</taxon>
        <taxon>Archosauria</taxon>
        <taxon>Dinosauria</taxon>
        <taxon>Saurischia</taxon>
        <taxon>Theropoda</taxon>
        <taxon>Coelurosauria</taxon>
        <taxon>Aves</taxon>
        <taxon>Neognathae</taxon>
        <taxon>Neoaves</taxon>
        <taxon>Telluraves</taxon>
        <taxon>Australaves</taxon>
        <taxon>Psittaciformes</taxon>
        <taxon>Psittaculidae</taxon>
        <taxon>Melopsittacus</taxon>
    </lineage>
</organism>
<accession>A0A8V5GWH3</accession>
<keyword evidence="2" id="KW-1185">Reference proteome</keyword>
<reference evidence="1" key="3">
    <citation type="submission" date="2025-09" db="UniProtKB">
        <authorList>
            <consortium name="Ensembl"/>
        </authorList>
    </citation>
    <scope>IDENTIFICATION</scope>
</reference>